<dbReference type="EMBL" id="MZGX01000001">
    <property type="protein sequence ID" value="OPX46311.1"/>
    <property type="molecule type" value="Genomic_DNA"/>
</dbReference>
<feature type="transmembrane region" description="Helical" evidence="3">
    <location>
        <begin position="15"/>
        <end position="36"/>
    </location>
</feature>
<dbReference type="PANTHER" id="PTHR39160:SF4">
    <property type="entry name" value="RESUSCITATION-PROMOTING FACTOR RPFB"/>
    <property type="match status" value="1"/>
</dbReference>
<dbReference type="PANTHER" id="PTHR39160">
    <property type="entry name" value="CELL WALL-BINDING PROTEIN YOCH"/>
    <property type="match status" value="1"/>
</dbReference>
<dbReference type="OrthoDB" id="9798935at2"/>
<dbReference type="STRING" id="48256.CLHUN_01270"/>
<protein>
    <submittedName>
        <fullName evidence="5">3D domain protein</fullName>
    </submittedName>
</protein>
<keyword evidence="3" id="KW-0472">Membrane</keyword>
<reference evidence="5 6" key="1">
    <citation type="submission" date="2017-03" db="EMBL/GenBank/DDBJ databases">
        <title>Genome sequence of Clostridium hungatei DSM 14427.</title>
        <authorList>
            <person name="Poehlein A."/>
            <person name="Daniel R."/>
        </authorList>
    </citation>
    <scope>NUCLEOTIDE SEQUENCE [LARGE SCALE GENOMIC DNA]</scope>
    <source>
        <strain evidence="5 6">DSM 14427</strain>
    </source>
</reference>
<dbReference type="SUPFAM" id="SSF50685">
    <property type="entry name" value="Barwin-like endoglucanases"/>
    <property type="match status" value="1"/>
</dbReference>
<evidence type="ECO:0000313" key="6">
    <source>
        <dbReference type="Proteomes" id="UP000191554"/>
    </source>
</evidence>
<evidence type="ECO:0000256" key="2">
    <source>
        <dbReference type="SAM" id="Coils"/>
    </source>
</evidence>
<keyword evidence="3" id="KW-1133">Transmembrane helix</keyword>
<gene>
    <name evidence="5" type="ORF">CLHUN_01270</name>
</gene>
<evidence type="ECO:0000259" key="4">
    <source>
        <dbReference type="Pfam" id="PF06725"/>
    </source>
</evidence>
<keyword evidence="3" id="KW-0812">Transmembrane</keyword>
<feature type="coiled-coil region" evidence="2">
    <location>
        <begin position="70"/>
        <end position="125"/>
    </location>
</feature>
<dbReference type="GO" id="GO:0019867">
    <property type="term" value="C:outer membrane"/>
    <property type="evidence" value="ECO:0007669"/>
    <property type="project" value="InterPro"/>
</dbReference>
<sequence length="263" mass="29396">MGKEDDTNMKNSNNVMLKTLLIMSLVATAVLSFFCLRSNNIVELYREKYNSECVSAMMIMKSNHSLAENSNSYKNQSQKLSVENNDLKKQNEKFKREMEALKEKNQQLEAAKKALTGDNLELQKSLKKAASVGVTPQSYKYYTEDALKTTITKGKYLGKFLGTAYTPSSEECGNDRGITSSGLPIVPGVSIAVDKSHWPYGTVFYIKGLGYTVAMDTGSAIKGKKRFDFAVFDKKFAYELGEEYYDVYLVKLGNGKIDESILS</sequence>
<dbReference type="GO" id="GO:0009254">
    <property type="term" value="P:peptidoglycan turnover"/>
    <property type="evidence" value="ECO:0007669"/>
    <property type="project" value="InterPro"/>
</dbReference>
<dbReference type="Proteomes" id="UP000191554">
    <property type="component" value="Unassembled WGS sequence"/>
</dbReference>
<proteinExistence type="predicted"/>
<accession>A0A1V4SSN4</accession>
<evidence type="ECO:0000313" key="5">
    <source>
        <dbReference type="EMBL" id="OPX46311.1"/>
    </source>
</evidence>
<organism evidence="5 6">
    <name type="scientific">Ruminiclostridium hungatei</name>
    <name type="common">Clostridium hungatei</name>
    <dbReference type="NCBI Taxonomy" id="48256"/>
    <lineage>
        <taxon>Bacteria</taxon>
        <taxon>Bacillati</taxon>
        <taxon>Bacillota</taxon>
        <taxon>Clostridia</taxon>
        <taxon>Eubacteriales</taxon>
        <taxon>Oscillospiraceae</taxon>
        <taxon>Ruminiclostridium</taxon>
    </lineage>
</organism>
<dbReference type="CDD" id="cd14667">
    <property type="entry name" value="3D_containing_proteins"/>
    <property type="match status" value="1"/>
</dbReference>
<dbReference type="AlphaFoldDB" id="A0A1V4SSN4"/>
<dbReference type="GO" id="GO:0004553">
    <property type="term" value="F:hydrolase activity, hydrolyzing O-glycosyl compounds"/>
    <property type="evidence" value="ECO:0007669"/>
    <property type="project" value="InterPro"/>
</dbReference>
<dbReference type="InterPro" id="IPR010611">
    <property type="entry name" value="3D_dom"/>
</dbReference>
<dbReference type="Pfam" id="PF06725">
    <property type="entry name" value="3D"/>
    <property type="match status" value="1"/>
</dbReference>
<keyword evidence="1" id="KW-0732">Signal</keyword>
<dbReference type="InterPro" id="IPR059180">
    <property type="entry name" value="3D_YorM"/>
</dbReference>
<dbReference type="Gene3D" id="2.40.40.10">
    <property type="entry name" value="RlpA-like domain"/>
    <property type="match status" value="1"/>
</dbReference>
<evidence type="ECO:0000256" key="3">
    <source>
        <dbReference type="SAM" id="Phobius"/>
    </source>
</evidence>
<dbReference type="RefSeq" id="WP_080062632.1">
    <property type="nucleotide sequence ID" value="NZ_MZGX01000001.1"/>
</dbReference>
<dbReference type="InterPro" id="IPR036908">
    <property type="entry name" value="RlpA-like_sf"/>
</dbReference>
<comment type="caution">
    <text evidence="5">The sequence shown here is derived from an EMBL/GenBank/DDBJ whole genome shotgun (WGS) entry which is preliminary data.</text>
</comment>
<keyword evidence="2" id="KW-0175">Coiled coil</keyword>
<dbReference type="InterPro" id="IPR051933">
    <property type="entry name" value="Resuscitation_pf_RpfB"/>
</dbReference>
<keyword evidence="6" id="KW-1185">Reference proteome</keyword>
<name>A0A1V4SSN4_RUMHU</name>
<evidence type="ECO:0000256" key="1">
    <source>
        <dbReference type="ARBA" id="ARBA00022729"/>
    </source>
</evidence>
<feature type="domain" description="3D" evidence="4">
    <location>
        <begin position="190"/>
        <end position="250"/>
    </location>
</feature>